<feature type="transmembrane region" description="Helical" evidence="6">
    <location>
        <begin position="39"/>
        <end position="59"/>
    </location>
</feature>
<keyword evidence="8" id="KW-1185">Reference proteome</keyword>
<dbReference type="PANTHER" id="PTHR43370">
    <property type="entry name" value="SUGAR ABC TRANSPORTER INTEGRAL MEMBRANE PROTEIN-RELATED"/>
    <property type="match status" value="1"/>
</dbReference>
<keyword evidence="4 6" id="KW-1133">Transmembrane helix</keyword>
<dbReference type="Pfam" id="PF02653">
    <property type="entry name" value="BPD_transp_2"/>
    <property type="match status" value="1"/>
</dbReference>
<feature type="transmembrane region" description="Helical" evidence="6">
    <location>
        <begin position="12"/>
        <end position="32"/>
    </location>
</feature>
<feature type="transmembrane region" description="Helical" evidence="6">
    <location>
        <begin position="274"/>
        <end position="294"/>
    </location>
</feature>
<keyword evidence="3 6" id="KW-0812">Transmembrane</keyword>
<keyword evidence="5 6" id="KW-0472">Membrane</keyword>
<dbReference type="EMBL" id="AP021879">
    <property type="protein sequence ID" value="BBO90355.1"/>
    <property type="molecule type" value="Genomic_DNA"/>
</dbReference>
<gene>
    <name evidence="7" type="ORF">DSCOOX_35350</name>
</gene>
<dbReference type="PANTHER" id="PTHR43370:SF2">
    <property type="entry name" value="ABC TRANSPORTER PERMEASE PROTEIN"/>
    <property type="match status" value="1"/>
</dbReference>
<feature type="transmembrane region" description="Helical" evidence="6">
    <location>
        <begin position="65"/>
        <end position="86"/>
    </location>
</feature>
<feature type="transmembrane region" description="Helical" evidence="6">
    <location>
        <begin position="223"/>
        <end position="242"/>
    </location>
</feature>
<dbReference type="CDD" id="cd06580">
    <property type="entry name" value="TM_PBP1_transp_TpRbsC_like"/>
    <property type="match status" value="1"/>
</dbReference>
<evidence type="ECO:0000256" key="3">
    <source>
        <dbReference type="ARBA" id="ARBA00022692"/>
    </source>
</evidence>
<evidence type="ECO:0000256" key="6">
    <source>
        <dbReference type="SAM" id="Phobius"/>
    </source>
</evidence>
<organism evidence="7 8">
    <name type="scientific">Desulfosarcina ovata subsp. ovata</name>
    <dbReference type="NCBI Taxonomy" id="2752305"/>
    <lineage>
        <taxon>Bacteria</taxon>
        <taxon>Pseudomonadati</taxon>
        <taxon>Thermodesulfobacteriota</taxon>
        <taxon>Desulfobacteria</taxon>
        <taxon>Desulfobacterales</taxon>
        <taxon>Desulfosarcinaceae</taxon>
        <taxon>Desulfosarcina</taxon>
    </lineage>
</organism>
<evidence type="ECO:0000256" key="1">
    <source>
        <dbReference type="ARBA" id="ARBA00004651"/>
    </source>
</evidence>
<feature type="transmembrane region" description="Helical" evidence="6">
    <location>
        <begin position="128"/>
        <end position="148"/>
    </location>
</feature>
<accession>A0A5K8ACK8</accession>
<dbReference type="AlphaFoldDB" id="A0A5K8ACK8"/>
<dbReference type="InterPro" id="IPR001851">
    <property type="entry name" value="ABC_transp_permease"/>
</dbReference>
<feature type="transmembrane region" description="Helical" evidence="6">
    <location>
        <begin position="195"/>
        <end position="216"/>
    </location>
</feature>
<protein>
    <submittedName>
        <fullName evidence="7">ABC transporter permease</fullName>
    </submittedName>
</protein>
<dbReference type="GO" id="GO:0005886">
    <property type="term" value="C:plasma membrane"/>
    <property type="evidence" value="ECO:0007669"/>
    <property type="project" value="UniProtKB-SubCell"/>
</dbReference>
<sequence length="313" mass="33474">MHELLDQLLQAGFFAALIRIATPLVFATLGELFAERAGILNLGIEGIMMLAAMTGFSTAYFSGSLWLGVAAAMATGVLAGLLMGLLTVSLGLSQHVSGIGVTLLCSGLSFYFYRLIFGQPSSIPKITAFTPLPIPGLSAIPILGPILFDHFALVYLAFFLVPAVAWVLGTTPWGLNLRTVGENPHAAFTAGVSVIRIRYQALMLSGALMGLAGAFLSMAQYNAYTFGVISGRGWVCIALVVFGQWNPWKSAAGALLFAFIDALQLRLQASSFNLPYEVFLMMPFVLTIVGMALVSRNARAPAALLTPFRKEER</sequence>
<evidence type="ECO:0000313" key="8">
    <source>
        <dbReference type="Proteomes" id="UP000422108"/>
    </source>
</evidence>
<dbReference type="RefSeq" id="WP_155311425.1">
    <property type="nucleotide sequence ID" value="NZ_AP021879.1"/>
</dbReference>
<comment type="subcellular location">
    <subcellularLocation>
        <location evidence="1">Cell membrane</location>
        <topology evidence="1">Multi-pass membrane protein</topology>
    </subcellularLocation>
</comment>
<evidence type="ECO:0000313" key="7">
    <source>
        <dbReference type="EMBL" id="BBO90355.1"/>
    </source>
</evidence>
<evidence type="ECO:0000256" key="2">
    <source>
        <dbReference type="ARBA" id="ARBA00022475"/>
    </source>
</evidence>
<keyword evidence="2" id="KW-1003">Cell membrane</keyword>
<proteinExistence type="predicted"/>
<feature type="transmembrane region" description="Helical" evidence="6">
    <location>
        <begin position="155"/>
        <end position="175"/>
    </location>
</feature>
<name>A0A5K8ACK8_9BACT</name>
<dbReference type="GO" id="GO:0022857">
    <property type="term" value="F:transmembrane transporter activity"/>
    <property type="evidence" value="ECO:0007669"/>
    <property type="project" value="InterPro"/>
</dbReference>
<evidence type="ECO:0000256" key="5">
    <source>
        <dbReference type="ARBA" id="ARBA00023136"/>
    </source>
</evidence>
<evidence type="ECO:0000256" key="4">
    <source>
        <dbReference type="ARBA" id="ARBA00022989"/>
    </source>
</evidence>
<feature type="transmembrane region" description="Helical" evidence="6">
    <location>
        <begin position="98"/>
        <end position="116"/>
    </location>
</feature>
<reference evidence="7 8" key="1">
    <citation type="submission" date="2019-11" db="EMBL/GenBank/DDBJ databases">
        <title>Comparative genomics of hydrocarbon-degrading Desulfosarcina strains.</title>
        <authorList>
            <person name="Watanabe M."/>
            <person name="Kojima H."/>
            <person name="Fukui M."/>
        </authorList>
    </citation>
    <scope>NUCLEOTIDE SEQUENCE [LARGE SCALE GENOMIC DNA]</scope>
    <source>
        <strain evidence="8">oXyS1</strain>
    </source>
</reference>
<dbReference type="Proteomes" id="UP000422108">
    <property type="component" value="Chromosome"/>
</dbReference>